<evidence type="ECO:0000313" key="2">
    <source>
        <dbReference type="EMBL" id="KAB0585101.1"/>
    </source>
</evidence>
<organism evidence="2 3">
    <name type="scientific">Ideonella dechloratans</name>
    <dbReference type="NCBI Taxonomy" id="36863"/>
    <lineage>
        <taxon>Bacteria</taxon>
        <taxon>Pseudomonadati</taxon>
        <taxon>Pseudomonadota</taxon>
        <taxon>Betaproteobacteria</taxon>
        <taxon>Burkholderiales</taxon>
        <taxon>Sphaerotilaceae</taxon>
        <taxon>Ideonella</taxon>
    </lineage>
</organism>
<evidence type="ECO:0000256" key="1">
    <source>
        <dbReference type="SAM" id="MobiDB-lite"/>
    </source>
</evidence>
<feature type="compositionally biased region" description="Low complexity" evidence="1">
    <location>
        <begin position="60"/>
        <end position="80"/>
    </location>
</feature>
<sequence>MAALWRRRAVLVLLVLAVSLLHLWVVDRVWEARLGAGAGDPPPPTIDVAFVQALAPAQPPVAAAPRPRPVAATAPRRAASAPPPPASAPEREASAALDGPPGMSDAGAQEAVDVVQREPEVPAPEVDAASAPASAASAALAFDWPPSTRLSYTVTGNYRGPMEGSAQVEWRRQDSHYQVCVTVGVGAVVERRMLSDGELTPDGLKPQRYDQETDLPLKGTRRETVRFDGDTITLATGKTVPTMPGVQDAASQFVQLTWFFLTHPEQLRPGQEVAFPLALPRRAGSWRYQVLPPEPMALKVGALWAYPLKPLPGSLKPNEVAVQMWIAPTLQYLPVRITMNWRDEATLDMVLDGAPLQAAH</sequence>
<dbReference type="InterPro" id="IPR021457">
    <property type="entry name" value="DUF3108"/>
</dbReference>
<dbReference type="EMBL" id="VZPB01000002">
    <property type="protein sequence ID" value="KAB0585101.1"/>
    <property type="molecule type" value="Genomic_DNA"/>
</dbReference>
<accession>A0A643FHI9</accession>
<dbReference type="OrthoDB" id="8526020at2"/>
<gene>
    <name evidence="2" type="ORF">F7Q92_01015</name>
</gene>
<dbReference type="AlphaFoldDB" id="A0A643FHI9"/>
<reference evidence="2 3" key="1">
    <citation type="submission" date="2019-09" db="EMBL/GenBank/DDBJ databases">
        <title>Draft genome sequences of 48 bacterial type strains from the CCUG.</title>
        <authorList>
            <person name="Tunovic T."/>
            <person name="Pineiro-Iglesias B."/>
            <person name="Unosson C."/>
            <person name="Inganas E."/>
            <person name="Ohlen M."/>
            <person name="Cardew S."/>
            <person name="Jensie-Markopoulos S."/>
            <person name="Salva-Serra F."/>
            <person name="Jaen-Luchoro D."/>
            <person name="Karlsson R."/>
            <person name="Svensson-Stadler L."/>
            <person name="Chun J."/>
            <person name="Moore E."/>
        </authorList>
    </citation>
    <scope>NUCLEOTIDE SEQUENCE [LARGE SCALE GENOMIC DNA]</scope>
    <source>
        <strain evidence="2 3">CCUG 30977</strain>
    </source>
</reference>
<dbReference type="Pfam" id="PF11306">
    <property type="entry name" value="DUF3108"/>
    <property type="match status" value="1"/>
</dbReference>
<feature type="region of interest" description="Disordered" evidence="1">
    <location>
        <begin position="60"/>
        <end position="107"/>
    </location>
</feature>
<keyword evidence="3" id="KW-1185">Reference proteome</keyword>
<comment type="caution">
    <text evidence="2">The sequence shown here is derived from an EMBL/GenBank/DDBJ whole genome shotgun (WGS) entry which is preliminary data.</text>
</comment>
<dbReference type="Proteomes" id="UP000430120">
    <property type="component" value="Unassembled WGS sequence"/>
</dbReference>
<protein>
    <submittedName>
        <fullName evidence="2">DUF3108 domain-containing protein</fullName>
    </submittedName>
</protein>
<dbReference type="RefSeq" id="WP_151122087.1">
    <property type="nucleotide sequence ID" value="NZ_CP088081.1"/>
</dbReference>
<evidence type="ECO:0000313" key="3">
    <source>
        <dbReference type="Proteomes" id="UP000430120"/>
    </source>
</evidence>
<name>A0A643FHI9_IDEDE</name>
<proteinExistence type="predicted"/>